<evidence type="ECO:0000313" key="7">
    <source>
        <dbReference type="Proteomes" id="UP000247810"/>
    </source>
</evidence>
<feature type="transmembrane region" description="Helical" evidence="5">
    <location>
        <begin position="42"/>
        <end position="61"/>
    </location>
</feature>
<dbReference type="Proteomes" id="UP000247810">
    <property type="component" value="Unassembled WGS sequence"/>
</dbReference>
<dbReference type="AlphaFoldDB" id="A0A319CSN0"/>
<evidence type="ECO:0000256" key="3">
    <source>
        <dbReference type="ARBA" id="ARBA00022989"/>
    </source>
</evidence>
<comment type="subcellular location">
    <subcellularLocation>
        <location evidence="1">Membrane</location>
        <topology evidence="1">Multi-pass membrane protein</topology>
    </subcellularLocation>
</comment>
<organism evidence="6 7">
    <name type="scientific">Aspergillus ellipticus CBS 707.79</name>
    <dbReference type="NCBI Taxonomy" id="1448320"/>
    <lineage>
        <taxon>Eukaryota</taxon>
        <taxon>Fungi</taxon>
        <taxon>Dikarya</taxon>
        <taxon>Ascomycota</taxon>
        <taxon>Pezizomycotina</taxon>
        <taxon>Eurotiomycetes</taxon>
        <taxon>Eurotiomycetidae</taxon>
        <taxon>Eurotiales</taxon>
        <taxon>Aspergillaceae</taxon>
        <taxon>Aspergillus</taxon>
        <taxon>Aspergillus subgen. Circumdati</taxon>
    </lineage>
</organism>
<dbReference type="Pfam" id="PF04479">
    <property type="entry name" value="RTA1"/>
    <property type="match status" value="1"/>
</dbReference>
<evidence type="ECO:0000256" key="4">
    <source>
        <dbReference type="ARBA" id="ARBA00023136"/>
    </source>
</evidence>
<dbReference type="VEuPathDB" id="FungiDB:BO71DRAFT_489357"/>
<keyword evidence="4 5" id="KW-0472">Membrane</keyword>
<dbReference type="EMBL" id="KZ826185">
    <property type="protein sequence ID" value="PYH87710.1"/>
    <property type="molecule type" value="Genomic_DNA"/>
</dbReference>
<dbReference type="PANTHER" id="PTHR31465">
    <property type="entry name" value="PROTEIN RTA1-RELATED"/>
    <property type="match status" value="1"/>
</dbReference>
<feature type="transmembrane region" description="Helical" evidence="5">
    <location>
        <begin position="73"/>
        <end position="97"/>
    </location>
</feature>
<feature type="transmembrane region" description="Helical" evidence="5">
    <location>
        <begin position="16"/>
        <end position="35"/>
    </location>
</feature>
<dbReference type="GO" id="GO:0016020">
    <property type="term" value="C:membrane"/>
    <property type="evidence" value="ECO:0007669"/>
    <property type="project" value="UniProtKB-SubCell"/>
</dbReference>
<evidence type="ECO:0000256" key="2">
    <source>
        <dbReference type="ARBA" id="ARBA00022692"/>
    </source>
</evidence>
<reference evidence="6 7" key="1">
    <citation type="submission" date="2018-02" db="EMBL/GenBank/DDBJ databases">
        <title>The genomes of Aspergillus section Nigri reveals drivers in fungal speciation.</title>
        <authorList>
            <consortium name="DOE Joint Genome Institute"/>
            <person name="Vesth T.C."/>
            <person name="Nybo J."/>
            <person name="Theobald S."/>
            <person name="Brandl J."/>
            <person name="Frisvad J.C."/>
            <person name="Nielsen K.F."/>
            <person name="Lyhne E.K."/>
            <person name="Kogle M.E."/>
            <person name="Kuo A."/>
            <person name="Riley R."/>
            <person name="Clum A."/>
            <person name="Nolan M."/>
            <person name="Lipzen A."/>
            <person name="Salamov A."/>
            <person name="Henrissat B."/>
            <person name="Wiebenga A."/>
            <person name="De vries R.P."/>
            <person name="Grigoriev I.V."/>
            <person name="Mortensen U.H."/>
            <person name="Andersen M.R."/>
            <person name="Baker S.E."/>
        </authorList>
    </citation>
    <scope>NUCLEOTIDE SEQUENCE [LARGE SCALE GENOMIC DNA]</scope>
    <source>
        <strain evidence="6 7">CBS 707.79</strain>
    </source>
</reference>
<keyword evidence="7" id="KW-1185">Reference proteome</keyword>
<accession>A0A319CSN0</accession>
<feature type="transmembrane region" description="Helical" evidence="5">
    <location>
        <begin position="118"/>
        <end position="140"/>
    </location>
</feature>
<feature type="transmembrane region" description="Helical" evidence="5">
    <location>
        <begin position="199"/>
        <end position="220"/>
    </location>
</feature>
<sequence>MVKVKYLGLYNYRPSIPAAAIFAVIFAITTGVHIVQLARKRCWFMVVFAIGGLLECIGYIARAYSSTQYPNYTIGPMLIAYIFILVAPALLAASIYMELGRIMIMTNGSQYSLIRRTWLTKIFVVGDILSFFIQFIGAAMLAKQTASATTNGENLMKLGVLVQIIFFGLFVICAAIFHLRFSKSGGATRWATPWKKHLLAIYACSGMIFVRSIFRLAEFFQSSTGYLMQNEWVSYVFDAMLMVFVMGVLNAVHPAEVVEYIQNKAGGLELGDCDDVSS</sequence>
<dbReference type="InterPro" id="IPR007568">
    <property type="entry name" value="RTA1"/>
</dbReference>
<protein>
    <submittedName>
        <fullName evidence="6">RTA1 like protein</fullName>
    </submittedName>
</protein>
<evidence type="ECO:0000313" key="6">
    <source>
        <dbReference type="EMBL" id="PYH87710.1"/>
    </source>
</evidence>
<name>A0A319CSN0_9EURO</name>
<feature type="transmembrane region" description="Helical" evidence="5">
    <location>
        <begin position="232"/>
        <end position="252"/>
    </location>
</feature>
<gene>
    <name evidence="6" type="ORF">BO71DRAFT_489357</name>
</gene>
<evidence type="ECO:0000256" key="1">
    <source>
        <dbReference type="ARBA" id="ARBA00004141"/>
    </source>
</evidence>
<evidence type="ECO:0000256" key="5">
    <source>
        <dbReference type="SAM" id="Phobius"/>
    </source>
</evidence>
<keyword evidence="2 5" id="KW-0812">Transmembrane</keyword>
<dbReference type="PANTHER" id="PTHR31465:SF1">
    <property type="entry name" value="PROTEIN RTA1-RELATED"/>
    <property type="match status" value="1"/>
</dbReference>
<proteinExistence type="predicted"/>
<dbReference type="OrthoDB" id="3358017at2759"/>
<dbReference type="STRING" id="1448320.A0A319CSN0"/>
<feature type="transmembrane region" description="Helical" evidence="5">
    <location>
        <begin position="160"/>
        <end position="179"/>
    </location>
</feature>
<keyword evidence="3 5" id="KW-1133">Transmembrane helix</keyword>